<dbReference type="SUPFAM" id="SSF46955">
    <property type="entry name" value="Putative DNA-binding domain"/>
    <property type="match status" value="1"/>
</dbReference>
<protein>
    <submittedName>
        <fullName evidence="4">MerR family transcriptional regulator</fullName>
    </submittedName>
</protein>
<reference evidence="4 5" key="1">
    <citation type="submission" date="2020-02" db="EMBL/GenBank/DDBJ databases">
        <title>Genome sequence of the type strain DSM 27180 of Arthrobacter silviterrae.</title>
        <authorList>
            <person name="Gao J."/>
            <person name="Sun J."/>
        </authorList>
    </citation>
    <scope>NUCLEOTIDE SEQUENCE [LARGE SCALE GENOMIC DNA]</scope>
    <source>
        <strain evidence="4 5">DSM 27180</strain>
    </source>
</reference>
<dbReference type="Pfam" id="PF13411">
    <property type="entry name" value="MerR_1"/>
    <property type="match status" value="1"/>
</dbReference>
<dbReference type="InterPro" id="IPR009061">
    <property type="entry name" value="DNA-bd_dom_put_sf"/>
</dbReference>
<comment type="caution">
    <text evidence="4">The sequence shown here is derived from an EMBL/GenBank/DDBJ whole genome shotgun (WGS) entry which is preliminary data.</text>
</comment>
<name>A0ABX0DIM8_9MICC</name>
<dbReference type="EMBL" id="JAAKZI010000044">
    <property type="protein sequence ID" value="NGN85285.1"/>
    <property type="molecule type" value="Genomic_DNA"/>
</dbReference>
<keyword evidence="5" id="KW-1185">Reference proteome</keyword>
<dbReference type="Proteomes" id="UP000479226">
    <property type="component" value="Unassembled WGS sequence"/>
</dbReference>
<accession>A0ABX0DIM8</accession>
<feature type="region of interest" description="Disordered" evidence="2">
    <location>
        <begin position="96"/>
        <end position="126"/>
    </location>
</feature>
<dbReference type="SMART" id="SM00422">
    <property type="entry name" value="HTH_MERR"/>
    <property type="match status" value="1"/>
</dbReference>
<feature type="domain" description="HTH merR-type" evidence="3">
    <location>
        <begin position="20"/>
        <end position="88"/>
    </location>
</feature>
<evidence type="ECO:0000313" key="5">
    <source>
        <dbReference type="Proteomes" id="UP000479226"/>
    </source>
</evidence>
<sequence>MEDGGRRPRMATRDPKAQAVYAISVAAELTGTGQQNLRLYERKGLLEPRRTEGGTRRYSDNDLVTLQRITELLTQGLNLTGIRLVLALEAENTALKNQLAHGPSRTGTRKPTRARPDTEATGPQRP</sequence>
<dbReference type="PROSITE" id="PS50937">
    <property type="entry name" value="HTH_MERR_2"/>
    <property type="match status" value="1"/>
</dbReference>
<keyword evidence="1" id="KW-0238">DNA-binding</keyword>
<dbReference type="InterPro" id="IPR000551">
    <property type="entry name" value="MerR-type_HTH_dom"/>
</dbReference>
<evidence type="ECO:0000313" key="4">
    <source>
        <dbReference type="EMBL" id="NGN85285.1"/>
    </source>
</evidence>
<evidence type="ECO:0000256" key="1">
    <source>
        <dbReference type="ARBA" id="ARBA00023125"/>
    </source>
</evidence>
<evidence type="ECO:0000259" key="3">
    <source>
        <dbReference type="PROSITE" id="PS50937"/>
    </source>
</evidence>
<proteinExistence type="predicted"/>
<dbReference type="Gene3D" id="1.10.1660.10">
    <property type="match status" value="1"/>
</dbReference>
<dbReference type="PANTHER" id="PTHR30204:SF58">
    <property type="entry name" value="HTH-TYPE TRANSCRIPTIONAL REGULATOR YFMP"/>
    <property type="match status" value="1"/>
</dbReference>
<dbReference type="PANTHER" id="PTHR30204">
    <property type="entry name" value="REDOX-CYCLING DRUG-SENSING TRANSCRIPTIONAL ACTIVATOR SOXR"/>
    <property type="match status" value="1"/>
</dbReference>
<evidence type="ECO:0000256" key="2">
    <source>
        <dbReference type="SAM" id="MobiDB-lite"/>
    </source>
</evidence>
<gene>
    <name evidence="4" type="ORF">G6N77_17720</name>
</gene>
<dbReference type="InterPro" id="IPR047057">
    <property type="entry name" value="MerR_fam"/>
</dbReference>
<organism evidence="4 5">
    <name type="scientific">Arthrobacter silviterrae</name>
    <dbReference type="NCBI Taxonomy" id="2026658"/>
    <lineage>
        <taxon>Bacteria</taxon>
        <taxon>Bacillati</taxon>
        <taxon>Actinomycetota</taxon>
        <taxon>Actinomycetes</taxon>
        <taxon>Micrococcales</taxon>
        <taxon>Micrococcaceae</taxon>
        <taxon>Arthrobacter</taxon>
    </lineage>
</organism>